<evidence type="ECO:0000256" key="8">
    <source>
        <dbReference type="ARBA" id="ARBA00023239"/>
    </source>
</evidence>
<gene>
    <name evidence="15" type="ORF">TPR58_10555</name>
</gene>
<dbReference type="InterPro" id="IPR004651">
    <property type="entry name" value="HisF"/>
</dbReference>
<evidence type="ECO:0000256" key="13">
    <source>
        <dbReference type="ARBA" id="ARBA00047838"/>
    </source>
</evidence>
<dbReference type="EMBL" id="JBDIZK010000005">
    <property type="protein sequence ID" value="MEN3747610.1"/>
    <property type="molecule type" value="Genomic_DNA"/>
</dbReference>
<sequence length="259" mass="27977">MRRALPRVIPTLLLRGEGLVKTVRFGDAKYVGDPINAVRLFNDLEVDELIFLDIDATVKGREPAYDHIAEIASEAFMPICYGGGITHFDQAARLFKSGVEKIALTTALVERPELVRQIADTFGEQSVVAGIDVRKDWLGRQRAMVRAGGRKSSYDPVTLARRAAELGAGEIMLTSIDREGGYQGYDLELVRAVSSAVPVPVIAHGGAGDLAHLREAVDAGASAVAAGSLFIYKGPHRAVLVNYPKQARLRELLGANRAC</sequence>
<evidence type="ECO:0000256" key="5">
    <source>
        <dbReference type="ARBA" id="ARBA00016318"/>
    </source>
</evidence>
<reference evidence="15 16" key="1">
    <citation type="submission" date="2024-05" db="EMBL/GenBank/DDBJ databases">
        <title>Sphingomonas sp. HF-S3 16S ribosomal RNA gene Genome sequencing and assembly.</title>
        <authorList>
            <person name="Lee H."/>
        </authorList>
    </citation>
    <scope>NUCLEOTIDE SEQUENCE [LARGE SCALE GENOMIC DNA]</scope>
    <source>
        <strain evidence="15 16">HF-S3</strain>
    </source>
</reference>
<dbReference type="NCBIfam" id="NF038364">
    <property type="entry name" value="AglZ_HisF2_fam"/>
    <property type="match status" value="1"/>
</dbReference>
<evidence type="ECO:0000256" key="3">
    <source>
        <dbReference type="ARBA" id="ARBA00011152"/>
    </source>
</evidence>
<dbReference type="InterPro" id="IPR050064">
    <property type="entry name" value="IGPS_HisA/HisF"/>
</dbReference>
<evidence type="ECO:0000256" key="6">
    <source>
        <dbReference type="ARBA" id="ARBA00022605"/>
    </source>
</evidence>
<dbReference type="InterPro" id="IPR013785">
    <property type="entry name" value="Aldolase_TIM"/>
</dbReference>
<comment type="caution">
    <text evidence="15">The sequence shown here is derived from an EMBL/GenBank/DDBJ whole genome shotgun (WGS) entry which is preliminary data.</text>
</comment>
<dbReference type="InterPro" id="IPR006062">
    <property type="entry name" value="His_biosynth"/>
</dbReference>
<keyword evidence="16" id="KW-1185">Reference proteome</keyword>
<proteinExistence type="inferred from homology"/>
<dbReference type="EC" id="4.3.2.10" evidence="4"/>
<evidence type="ECO:0000256" key="1">
    <source>
        <dbReference type="ARBA" id="ARBA00005091"/>
    </source>
</evidence>
<evidence type="ECO:0000256" key="14">
    <source>
        <dbReference type="RuleBase" id="RU003657"/>
    </source>
</evidence>
<evidence type="ECO:0000256" key="12">
    <source>
        <dbReference type="ARBA" id="ARBA00032401"/>
    </source>
</evidence>
<comment type="function">
    <text evidence="9">IGPS catalyzes the conversion of PRFAR and glutamine to IGP, AICAR and glutamate. The HisF subunit catalyzes the cyclization activity that produces IGP and AICAR from PRFAR using the ammonia provided by the HisH subunit.</text>
</comment>
<dbReference type="Pfam" id="PF00977">
    <property type="entry name" value="His_biosynth"/>
    <property type="match status" value="1"/>
</dbReference>
<evidence type="ECO:0000256" key="4">
    <source>
        <dbReference type="ARBA" id="ARBA00012809"/>
    </source>
</evidence>
<evidence type="ECO:0000256" key="2">
    <source>
        <dbReference type="ARBA" id="ARBA00009667"/>
    </source>
</evidence>
<name>A0ABV0BC09_9SPHN</name>
<accession>A0ABV0BC09</accession>
<dbReference type="CDD" id="cd04731">
    <property type="entry name" value="HisF"/>
    <property type="match status" value="1"/>
</dbReference>
<evidence type="ECO:0000256" key="10">
    <source>
        <dbReference type="ARBA" id="ARBA00030264"/>
    </source>
</evidence>
<keyword evidence="6 14" id="KW-0028">Amino-acid biosynthesis</keyword>
<evidence type="ECO:0000256" key="11">
    <source>
        <dbReference type="ARBA" id="ARBA00031409"/>
    </source>
</evidence>
<comment type="catalytic activity">
    <reaction evidence="13">
        <text>5-[(5-phospho-1-deoxy-D-ribulos-1-ylimino)methylamino]-1-(5-phospho-beta-D-ribosyl)imidazole-4-carboxamide + L-glutamine = D-erythro-1-(imidazol-4-yl)glycerol 3-phosphate + 5-amino-1-(5-phospho-beta-D-ribosyl)imidazole-4-carboxamide + L-glutamate + H(+)</text>
        <dbReference type="Rhea" id="RHEA:24793"/>
        <dbReference type="ChEBI" id="CHEBI:15378"/>
        <dbReference type="ChEBI" id="CHEBI:29985"/>
        <dbReference type="ChEBI" id="CHEBI:58278"/>
        <dbReference type="ChEBI" id="CHEBI:58359"/>
        <dbReference type="ChEBI" id="CHEBI:58475"/>
        <dbReference type="ChEBI" id="CHEBI:58525"/>
        <dbReference type="EC" id="4.3.2.10"/>
    </reaction>
</comment>
<dbReference type="InterPro" id="IPR011060">
    <property type="entry name" value="RibuloseP-bd_barrel"/>
</dbReference>
<evidence type="ECO:0000256" key="9">
    <source>
        <dbReference type="ARBA" id="ARBA00025475"/>
    </source>
</evidence>
<evidence type="ECO:0000313" key="16">
    <source>
        <dbReference type="Proteomes" id="UP001427805"/>
    </source>
</evidence>
<keyword evidence="7 14" id="KW-0368">Histidine biosynthesis</keyword>
<dbReference type="SUPFAM" id="SSF51366">
    <property type="entry name" value="Ribulose-phoshate binding barrel"/>
    <property type="match status" value="1"/>
</dbReference>
<dbReference type="Proteomes" id="UP001427805">
    <property type="component" value="Unassembled WGS sequence"/>
</dbReference>
<protein>
    <recommendedName>
        <fullName evidence="5">Imidazole glycerol phosphate synthase subunit HisF</fullName>
        <ecNumber evidence="4">4.3.2.10</ecNumber>
    </recommendedName>
    <alternativeName>
        <fullName evidence="10">IGP synthase cyclase subunit</fullName>
    </alternativeName>
    <alternativeName>
        <fullName evidence="11">IGP synthase subunit HisF</fullName>
    </alternativeName>
    <alternativeName>
        <fullName evidence="12">ImGP synthase subunit HisF</fullName>
    </alternativeName>
</protein>
<dbReference type="PANTHER" id="PTHR21235">
    <property type="entry name" value="IMIDAZOLE GLYCEROL PHOSPHATE SYNTHASE SUBUNIT HISF/H IGP SYNTHASE SUBUNIT HISF/H"/>
    <property type="match status" value="1"/>
</dbReference>
<comment type="pathway">
    <text evidence="1">Amino-acid biosynthesis; L-histidine biosynthesis; L-histidine from 5-phospho-alpha-D-ribose 1-diphosphate: step 5/9.</text>
</comment>
<dbReference type="Gene3D" id="3.20.20.70">
    <property type="entry name" value="Aldolase class I"/>
    <property type="match status" value="1"/>
</dbReference>
<evidence type="ECO:0000313" key="15">
    <source>
        <dbReference type="EMBL" id="MEN3747610.1"/>
    </source>
</evidence>
<comment type="subunit">
    <text evidence="3">Heterodimer of HisH and HisF.</text>
</comment>
<dbReference type="RefSeq" id="WP_346246606.1">
    <property type="nucleotide sequence ID" value="NZ_JBDIZK010000005.1"/>
</dbReference>
<organism evidence="15 16">
    <name type="scientific">Sphingomonas rustica</name>
    <dbReference type="NCBI Taxonomy" id="3103142"/>
    <lineage>
        <taxon>Bacteria</taxon>
        <taxon>Pseudomonadati</taxon>
        <taxon>Pseudomonadota</taxon>
        <taxon>Alphaproteobacteria</taxon>
        <taxon>Sphingomonadales</taxon>
        <taxon>Sphingomonadaceae</taxon>
        <taxon>Sphingomonas</taxon>
    </lineage>
</organism>
<comment type="similarity">
    <text evidence="2 14">Belongs to the HisA/HisF family.</text>
</comment>
<evidence type="ECO:0000256" key="7">
    <source>
        <dbReference type="ARBA" id="ARBA00023102"/>
    </source>
</evidence>
<keyword evidence="8" id="KW-0456">Lyase</keyword>
<dbReference type="PANTHER" id="PTHR21235:SF2">
    <property type="entry name" value="IMIDAZOLE GLYCEROL PHOSPHATE SYNTHASE HISHF"/>
    <property type="match status" value="1"/>
</dbReference>